<dbReference type="GO" id="GO:0005634">
    <property type="term" value="C:nucleus"/>
    <property type="evidence" value="ECO:0007669"/>
    <property type="project" value="UniProtKB-SubCell"/>
</dbReference>
<name>A0AAW1MV46_SAPOF</name>
<comment type="subcellular location">
    <subcellularLocation>
        <location evidence="1">Nucleus</location>
    </subcellularLocation>
</comment>
<dbReference type="PANTHER" id="PTHR31920:SF112">
    <property type="entry name" value="TF-B3 DOMAIN-CONTAINING PROTEIN"/>
    <property type="match status" value="1"/>
</dbReference>
<gene>
    <name evidence="7" type="ORF">RND81_02G163800</name>
</gene>
<keyword evidence="3" id="KW-0238">DNA-binding</keyword>
<dbReference type="Proteomes" id="UP001443914">
    <property type="component" value="Unassembled WGS sequence"/>
</dbReference>
<dbReference type="InterPro" id="IPR015300">
    <property type="entry name" value="DNA-bd_pseudobarrel_sf"/>
</dbReference>
<protein>
    <recommendedName>
        <fullName evidence="6">TF-B3 domain-containing protein</fullName>
    </recommendedName>
</protein>
<comment type="caution">
    <text evidence="7">The sequence shown here is derived from an EMBL/GenBank/DDBJ whole genome shotgun (WGS) entry which is preliminary data.</text>
</comment>
<accession>A0AAW1MV46</accession>
<organism evidence="7 8">
    <name type="scientific">Saponaria officinalis</name>
    <name type="common">Common soapwort</name>
    <name type="synonym">Lychnis saponaria</name>
    <dbReference type="NCBI Taxonomy" id="3572"/>
    <lineage>
        <taxon>Eukaryota</taxon>
        <taxon>Viridiplantae</taxon>
        <taxon>Streptophyta</taxon>
        <taxon>Embryophyta</taxon>
        <taxon>Tracheophyta</taxon>
        <taxon>Spermatophyta</taxon>
        <taxon>Magnoliopsida</taxon>
        <taxon>eudicotyledons</taxon>
        <taxon>Gunneridae</taxon>
        <taxon>Pentapetalae</taxon>
        <taxon>Caryophyllales</taxon>
        <taxon>Caryophyllaceae</taxon>
        <taxon>Caryophylleae</taxon>
        <taxon>Saponaria</taxon>
    </lineage>
</organism>
<proteinExistence type="predicted"/>
<evidence type="ECO:0000256" key="2">
    <source>
        <dbReference type="ARBA" id="ARBA00023015"/>
    </source>
</evidence>
<dbReference type="Pfam" id="PF02362">
    <property type="entry name" value="B3"/>
    <property type="match status" value="1"/>
</dbReference>
<evidence type="ECO:0000256" key="3">
    <source>
        <dbReference type="ARBA" id="ARBA00023125"/>
    </source>
</evidence>
<evidence type="ECO:0000313" key="7">
    <source>
        <dbReference type="EMBL" id="KAK9749982.1"/>
    </source>
</evidence>
<evidence type="ECO:0000256" key="5">
    <source>
        <dbReference type="ARBA" id="ARBA00023242"/>
    </source>
</evidence>
<sequence>MKNLNDKKSQFSVFNKYPSFFQLYLPQKNSKSLRIPPPFIKNLDGNISQTISLTNMAGRVWPAKLGFHDNTLHITAGWPQYVQYHKLECGDFVVVRYLQNSTFQVMAFGTNGCIKDEPMETIQMEGVAGTYSAGAPAPGPGRSIRFQKIFRTNFKNFVSIPKQVLQACTFTLDQNIRLSNTEGVGITTQLRVTSDRIVLGYSGLTKLWHMIGVQKGDKLEFEVICENGNMIKEIIVNNISQSRELGRAY</sequence>
<evidence type="ECO:0000259" key="6">
    <source>
        <dbReference type="PROSITE" id="PS50863"/>
    </source>
</evidence>
<dbReference type="PROSITE" id="PS50863">
    <property type="entry name" value="B3"/>
    <property type="match status" value="1"/>
</dbReference>
<keyword evidence="8" id="KW-1185">Reference proteome</keyword>
<feature type="domain" description="TF-B3" evidence="6">
    <location>
        <begin position="18"/>
        <end position="111"/>
    </location>
</feature>
<evidence type="ECO:0000256" key="4">
    <source>
        <dbReference type="ARBA" id="ARBA00023163"/>
    </source>
</evidence>
<dbReference type="AlphaFoldDB" id="A0AAW1MV46"/>
<dbReference type="PANTHER" id="PTHR31920">
    <property type="entry name" value="B3 DOMAIN-CONTAINING"/>
    <property type="match status" value="1"/>
</dbReference>
<dbReference type="EMBL" id="JBDFQZ010000002">
    <property type="protein sequence ID" value="KAK9749982.1"/>
    <property type="molecule type" value="Genomic_DNA"/>
</dbReference>
<keyword evidence="5" id="KW-0539">Nucleus</keyword>
<dbReference type="InterPro" id="IPR050655">
    <property type="entry name" value="Plant_B3_domain"/>
</dbReference>
<dbReference type="InterPro" id="IPR003340">
    <property type="entry name" value="B3_DNA-bd"/>
</dbReference>
<keyword evidence="2" id="KW-0805">Transcription regulation</keyword>
<dbReference type="SUPFAM" id="SSF101936">
    <property type="entry name" value="DNA-binding pseudobarrel domain"/>
    <property type="match status" value="2"/>
</dbReference>
<dbReference type="CDD" id="cd10017">
    <property type="entry name" value="B3_DNA"/>
    <property type="match status" value="1"/>
</dbReference>
<reference evidence="7" key="1">
    <citation type="submission" date="2024-03" db="EMBL/GenBank/DDBJ databases">
        <title>WGS assembly of Saponaria officinalis var. Norfolk2.</title>
        <authorList>
            <person name="Jenkins J."/>
            <person name="Shu S."/>
            <person name="Grimwood J."/>
            <person name="Barry K."/>
            <person name="Goodstein D."/>
            <person name="Schmutz J."/>
            <person name="Leebens-Mack J."/>
            <person name="Osbourn A."/>
        </authorList>
    </citation>
    <scope>NUCLEOTIDE SEQUENCE [LARGE SCALE GENOMIC DNA]</scope>
    <source>
        <strain evidence="7">JIC</strain>
    </source>
</reference>
<evidence type="ECO:0000256" key="1">
    <source>
        <dbReference type="ARBA" id="ARBA00004123"/>
    </source>
</evidence>
<dbReference type="SMART" id="SM01019">
    <property type="entry name" value="B3"/>
    <property type="match status" value="1"/>
</dbReference>
<evidence type="ECO:0000313" key="8">
    <source>
        <dbReference type="Proteomes" id="UP001443914"/>
    </source>
</evidence>
<dbReference type="GO" id="GO:0003677">
    <property type="term" value="F:DNA binding"/>
    <property type="evidence" value="ECO:0007669"/>
    <property type="project" value="UniProtKB-KW"/>
</dbReference>
<dbReference type="Gene3D" id="2.40.330.10">
    <property type="entry name" value="DNA-binding pseudobarrel domain"/>
    <property type="match status" value="1"/>
</dbReference>
<keyword evidence="4" id="KW-0804">Transcription</keyword>